<dbReference type="OrthoDB" id="3382047at2"/>
<reference evidence="3 4" key="1">
    <citation type="submission" date="2016-10" db="EMBL/GenBank/DDBJ databases">
        <title>Draft genome sequence of strain LCT isolated from the Shenzhou X spacecraft of China.</title>
        <authorList>
            <person name="Huang B."/>
        </authorList>
    </citation>
    <scope>NUCLEOTIDE SEQUENCE [LARGE SCALE GENOMIC DNA]</scope>
    <source>
        <strain evidence="3 4">LCT-H5</strain>
    </source>
</reference>
<accession>A0A1S2MXZ6</accession>
<dbReference type="PANTHER" id="PTHR33620:SF1">
    <property type="entry name" value="UREASE ACCESSORY PROTEIN F"/>
    <property type="match status" value="1"/>
</dbReference>
<name>A0A1S2MXZ6_9MICC</name>
<protein>
    <recommendedName>
        <fullName evidence="5">Urease accessory protein UreF</fullName>
    </recommendedName>
</protein>
<gene>
    <name evidence="3" type="ORF">BK826_08785</name>
</gene>
<evidence type="ECO:0000256" key="2">
    <source>
        <dbReference type="ARBA" id="ARBA00023186"/>
    </source>
</evidence>
<sequence length="234" mass="24976">MDTGAQTAADPRATAELLRLLLADARLPTGAHAFSGSLEPALLAGQLRPEQIPGYQRTRLLTVVAAEAAAAVLVARAPNRSTVDAVETELAARTPAPAQRRTAAFLGRALLRLARTLPHALAPEALDPQVCGPRPHRGVALGLIAAAWGLEETALVTALCYEDAQTVAAAALKLEPMDPVVPPAWILRLAPTVTHVVRTTLAVRDPEDIPALTAPMIDHWAQTHDRRDRRLFRA</sequence>
<keyword evidence="1" id="KW-0996">Nickel insertion</keyword>
<dbReference type="Proteomes" id="UP000179540">
    <property type="component" value="Unassembled WGS sequence"/>
</dbReference>
<organism evidence="3 4">
    <name type="scientific">Rothia kristinae</name>
    <dbReference type="NCBI Taxonomy" id="37923"/>
    <lineage>
        <taxon>Bacteria</taxon>
        <taxon>Bacillati</taxon>
        <taxon>Actinomycetota</taxon>
        <taxon>Actinomycetes</taxon>
        <taxon>Micrococcales</taxon>
        <taxon>Micrococcaceae</taxon>
        <taxon>Rothia</taxon>
    </lineage>
</organism>
<evidence type="ECO:0000313" key="3">
    <source>
        <dbReference type="EMBL" id="OIJ35156.1"/>
    </source>
</evidence>
<evidence type="ECO:0008006" key="5">
    <source>
        <dbReference type="Google" id="ProtNLM"/>
    </source>
</evidence>
<dbReference type="AlphaFoldDB" id="A0A1S2MXZ6"/>
<keyword evidence="2" id="KW-0143">Chaperone</keyword>
<dbReference type="Gene3D" id="1.10.4190.10">
    <property type="entry name" value="Urease accessory protein UreF"/>
    <property type="match status" value="1"/>
</dbReference>
<dbReference type="GO" id="GO:0016151">
    <property type="term" value="F:nickel cation binding"/>
    <property type="evidence" value="ECO:0007669"/>
    <property type="project" value="InterPro"/>
</dbReference>
<dbReference type="EMBL" id="MODZ01000011">
    <property type="protein sequence ID" value="OIJ35156.1"/>
    <property type="molecule type" value="Genomic_DNA"/>
</dbReference>
<evidence type="ECO:0000313" key="4">
    <source>
        <dbReference type="Proteomes" id="UP000179540"/>
    </source>
</evidence>
<dbReference type="InterPro" id="IPR038277">
    <property type="entry name" value="UreF_sf"/>
</dbReference>
<proteinExistence type="predicted"/>
<comment type="caution">
    <text evidence="3">The sequence shown here is derived from an EMBL/GenBank/DDBJ whole genome shotgun (WGS) entry which is preliminary data.</text>
</comment>
<dbReference type="RefSeq" id="WP_075515295.1">
    <property type="nucleotide sequence ID" value="NZ_MODZ01000011.1"/>
</dbReference>
<dbReference type="Pfam" id="PF01730">
    <property type="entry name" value="UreF"/>
    <property type="match status" value="1"/>
</dbReference>
<dbReference type="PANTHER" id="PTHR33620">
    <property type="entry name" value="UREASE ACCESSORY PROTEIN F"/>
    <property type="match status" value="1"/>
</dbReference>
<evidence type="ECO:0000256" key="1">
    <source>
        <dbReference type="ARBA" id="ARBA00022988"/>
    </source>
</evidence>
<dbReference type="InterPro" id="IPR002639">
    <property type="entry name" value="UreF"/>
</dbReference>